<accession>A0ABP8GP26</accession>
<evidence type="ECO:0000313" key="5">
    <source>
        <dbReference type="Proteomes" id="UP001501671"/>
    </source>
</evidence>
<dbReference type="InterPro" id="IPR018376">
    <property type="entry name" value="Enoyl-CoA_hyd/isom_CS"/>
</dbReference>
<dbReference type="Gene3D" id="1.10.12.10">
    <property type="entry name" value="Lyase 2-enoyl-coa Hydratase, Chain A, domain 2"/>
    <property type="match status" value="1"/>
</dbReference>
<dbReference type="Proteomes" id="UP001501671">
    <property type="component" value="Unassembled WGS sequence"/>
</dbReference>
<dbReference type="InterPro" id="IPR014748">
    <property type="entry name" value="Enoyl-CoA_hydra_C"/>
</dbReference>
<dbReference type="CDD" id="cd06558">
    <property type="entry name" value="crotonase-like"/>
    <property type="match status" value="1"/>
</dbReference>
<dbReference type="InterPro" id="IPR029045">
    <property type="entry name" value="ClpP/crotonase-like_dom_sf"/>
</dbReference>
<proteinExistence type="inferred from homology"/>
<dbReference type="EMBL" id="BAABFO010000004">
    <property type="protein sequence ID" value="GAA4327604.1"/>
    <property type="molecule type" value="Genomic_DNA"/>
</dbReference>
<dbReference type="InterPro" id="IPR001753">
    <property type="entry name" value="Enoyl-CoA_hydra/iso"/>
</dbReference>
<dbReference type="Pfam" id="PF00378">
    <property type="entry name" value="ECH_1"/>
    <property type="match status" value="1"/>
</dbReference>
<dbReference type="SUPFAM" id="SSF52096">
    <property type="entry name" value="ClpP/crotonase"/>
    <property type="match status" value="1"/>
</dbReference>
<sequence>MANVDIAVQDYVATVVLNRPEAMNSVDPEMRLELFAAWDRIRTDPGIRVAVVTGAGEKAFCTGSDLKKTLPPPETPAQQIYGDVPGAGSLIANLRTDKPMIAAVNGYCMGGGMELALACDIRICSENAQFALSEVRVGSMPGAGGTVRLPRYIGRSDAMMMLLTGDRVDAAEALRIGLVSRVLPQAGLREAAATLAARIAANAPLSVRAVKRMVLQGQDMPMDAAMDAERCAFGLLYQSEDRIEGRKAFAEKRPPRFLGR</sequence>
<comment type="caution">
    <text evidence="4">The sequence shown here is derived from an EMBL/GenBank/DDBJ whole genome shotgun (WGS) entry which is preliminary data.</text>
</comment>
<evidence type="ECO:0000256" key="2">
    <source>
        <dbReference type="ARBA" id="ARBA00023239"/>
    </source>
</evidence>
<keyword evidence="5" id="KW-1185">Reference proteome</keyword>
<evidence type="ECO:0000313" key="4">
    <source>
        <dbReference type="EMBL" id="GAA4327604.1"/>
    </source>
</evidence>
<dbReference type="PANTHER" id="PTHR11941">
    <property type="entry name" value="ENOYL-COA HYDRATASE-RELATED"/>
    <property type="match status" value="1"/>
</dbReference>
<evidence type="ECO:0000256" key="3">
    <source>
        <dbReference type="RuleBase" id="RU003707"/>
    </source>
</evidence>
<dbReference type="PANTHER" id="PTHR11941:SF54">
    <property type="entry name" value="ENOYL-COA HYDRATASE, MITOCHONDRIAL"/>
    <property type="match status" value="1"/>
</dbReference>
<dbReference type="PROSITE" id="PS00166">
    <property type="entry name" value="ENOYL_COA_HYDRATASE"/>
    <property type="match status" value="1"/>
</dbReference>
<organism evidence="4 5">
    <name type="scientific">Pigmentiphaga soli</name>
    <dbReference type="NCBI Taxonomy" id="1007095"/>
    <lineage>
        <taxon>Bacteria</taxon>
        <taxon>Pseudomonadati</taxon>
        <taxon>Pseudomonadota</taxon>
        <taxon>Betaproteobacteria</taxon>
        <taxon>Burkholderiales</taxon>
        <taxon>Alcaligenaceae</taxon>
        <taxon>Pigmentiphaga</taxon>
    </lineage>
</organism>
<gene>
    <name evidence="4" type="ORF">GCM10023144_12370</name>
</gene>
<comment type="similarity">
    <text evidence="1 3">Belongs to the enoyl-CoA hydratase/isomerase family.</text>
</comment>
<keyword evidence="2" id="KW-0456">Lyase</keyword>
<name>A0ABP8GP26_9BURK</name>
<reference evidence="5" key="1">
    <citation type="journal article" date="2019" name="Int. J. Syst. Evol. Microbiol.">
        <title>The Global Catalogue of Microorganisms (GCM) 10K type strain sequencing project: providing services to taxonomists for standard genome sequencing and annotation.</title>
        <authorList>
            <consortium name="The Broad Institute Genomics Platform"/>
            <consortium name="The Broad Institute Genome Sequencing Center for Infectious Disease"/>
            <person name="Wu L."/>
            <person name="Ma J."/>
        </authorList>
    </citation>
    <scope>NUCLEOTIDE SEQUENCE [LARGE SCALE GENOMIC DNA]</scope>
    <source>
        <strain evidence="5">JCM 17666</strain>
    </source>
</reference>
<dbReference type="Gene3D" id="3.90.226.10">
    <property type="entry name" value="2-enoyl-CoA Hydratase, Chain A, domain 1"/>
    <property type="match status" value="1"/>
</dbReference>
<evidence type="ECO:0000256" key="1">
    <source>
        <dbReference type="ARBA" id="ARBA00005254"/>
    </source>
</evidence>
<protein>
    <submittedName>
        <fullName evidence="4">Enoyl-CoA hydratase</fullName>
    </submittedName>
</protein>